<evidence type="ECO:0000256" key="1">
    <source>
        <dbReference type="ARBA" id="ARBA00004141"/>
    </source>
</evidence>
<feature type="transmembrane region" description="Helical" evidence="7">
    <location>
        <begin position="277"/>
        <end position="296"/>
    </location>
</feature>
<dbReference type="Proteomes" id="UP001521150">
    <property type="component" value="Unassembled WGS sequence"/>
</dbReference>
<proteinExistence type="predicted"/>
<dbReference type="InterPro" id="IPR051679">
    <property type="entry name" value="DASS-Related_Transporters"/>
</dbReference>
<feature type="transmembrane region" description="Helical" evidence="7">
    <location>
        <begin position="5"/>
        <end position="22"/>
    </location>
</feature>
<feature type="transmembrane region" description="Helical" evidence="7">
    <location>
        <begin position="316"/>
        <end position="334"/>
    </location>
</feature>
<comment type="caution">
    <text evidence="9">The sequence shown here is derived from an EMBL/GenBank/DDBJ whole genome shotgun (WGS) entry which is preliminary data.</text>
</comment>
<evidence type="ECO:0000313" key="10">
    <source>
        <dbReference type="Proteomes" id="UP001521150"/>
    </source>
</evidence>
<evidence type="ECO:0000256" key="6">
    <source>
        <dbReference type="ARBA" id="ARBA00023136"/>
    </source>
</evidence>
<dbReference type="InterPro" id="IPR004680">
    <property type="entry name" value="Cit_transptr-like_dom"/>
</dbReference>
<evidence type="ECO:0000313" key="9">
    <source>
        <dbReference type="EMBL" id="MCE7002623.1"/>
    </source>
</evidence>
<feature type="transmembrane region" description="Helical" evidence="7">
    <location>
        <begin position="178"/>
        <end position="203"/>
    </location>
</feature>
<accession>A0ABS8Z6D6</accession>
<feature type="transmembrane region" description="Helical" evidence="7">
    <location>
        <begin position="224"/>
        <end position="242"/>
    </location>
</feature>
<dbReference type="RefSeq" id="WP_233723935.1">
    <property type="nucleotide sequence ID" value="NZ_JAJVCN010000001.1"/>
</dbReference>
<sequence length="433" mass="44681">MASPAVLTLVIFAIAIVAWMIGKLDDTFVGLLAALALLFVGVIERDDLFGALGGDTIWLLIAAFVIAQGLAATGLPEKVGAMLIARARSVRQLAHLVTAGLVLTALAVPATSGRAALALPVFMALAEVLKERPRVVMALALLIPSVILLSAIATLIGAGAHLITSQLLTGITGAGIGFGQWLLLGLPFAVLSSHLCAEIVILLMTKRTDRREKLPRVELNKEPFTAAQTRVTVVLAVVIALWCTGFLNPAIVALVGAVVITSPRIGTIGMSAALAKVPWSLLLFMASTAVIGNALSTSGAADWLGKAAFGGATGNAVVLLITVVVVSASAHLVLQSRSARSAVLVPLVIPMALATGMNPAALAFASTAAAGFCHTLPSSAKPVAMFAATEDVPTYRKRDLVRLSCVLGPLIIVLVVAFALFVWPLLGLPMEVS</sequence>
<evidence type="ECO:0000256" key="7">
    <source>
        <dbReference type="SAM" id="Phobius"/>
    </source>
</evidence>
<evidence type="ECO:0000256" key="5">
    <source>
        <dbReference type="ARBA" id="ARBA00022989"/>
    </source>
</evidence>
<gene>
    <name evidence="9" type="ORF">LWC34_07225</name>
</gene>
<dbReference type="PANTHER" id="PTHR43652:SF2">
    <property type="entry name" value="BASIC AMINO ACID ANTIPORTER YFCC-RELATED"/>
    <property type="match status" value="1"/>
</dbReference>
<keyword evidence="3 7" id="KW-0812">Transmembrane</keyword>
<feature type="transmembrane region" description="Helical" evidence="7">
    <location>
        <begin position="28"/>
        <end position="44"/>
    </location>
</feature>
<reference evidence="9 10" key="1">
    <citation type="submission" date="2021-12" db="EMBL/GenBank/DDBJ databases">
        <title>Genome sequence of Kibdelosporangium philippinense ATCC 49844.</title>
        <authorList>
            <person name="Fedorov E.A."/>
            <person name="Omeragic M."/>
            <person name="Shalygina K.F."/>
            <person name="Maclea K.S."/>
        </authorList>
    </citation>
    <scope>NUCLEOTIDE SEQUENCE [LARGE SCALE GENOMIC DNA]</scope>
    <source>
        <strain evidence="9 10">ATCC 49844</strain>
    </source>
</reference>
<feature type="transmembrane region" description="Helical" evidence="7">
    <location>
        <begin position="96"/>
        <end position="123"/>
    </location>
</feature>
<organism evidence="9 10">
    <name type="scientific">Kibdelosporangium philippinense</name>
    <dbReference type="NCBI Taxonomy" id="211113"/>
    <lineage>
        <taxon>Bacteria</taxon>
        <taxon>Bacillati</taxon>
        <taxon>Actinomycetota</taxon>
        <taxon>Actinomycetes</taxon>
        <taxon>Pseudonocardiales</taxon>
        <taxon>Pseudonocardiaceae</taxon>
        <taxon>Kibdelosporangium</taxon>
    </lineage>
</organism>
<feature type="transmembrane region" description="Helical" evidence="7">
    <location>
        <begin position="406"/>
        <end position="426"/>
    </location>
</feature>
<keyword evidence="6 7" id="KW-0472">Membrane</keyword>
<dbReference type="PANTHER" id="PTHR43652">
    <property type="entry name" value="BASIC AMINO ACID ANTIPORTER YFCC-RELATED"/>
    <property type="match status" value="1"/>
</dbReference>
<dbReference type="EMBL" id="JAJVCN010000001">
    <property type="protein sequence ID" value="MCE7002623.1"/>
    <property type="molecule type" value="Genomic_DNA"/>
</dbReference>
<feature type="domain" description="Citrate transporter-like" evidence="8">
    <location>
        <begin position="16"/>
        <end position="369"/>
    </location>
</feature>
<feature type="transmembrane region" description="Helical" evidence="7">
    <location>
        <begin position="135"/>
        <end position="158"/>
    </location>
</feature>
<keyword evidence="10" id="KW-1185">Reference proteome</keyword>
<name>A0ABS8Z6D6_9PSEU</name>
<evidence type="ECO:0000256" key="4">
    <source>
        <dbReference type="ARBA" id="ARBA00022737"/>
    </source>
</evidence>
<keyword evidence="5 7" id="KW-1133">Transmembrane helix</keyword>
<evidence type="ECO:0000256" key="2">
    <source>
        <dbReference type="ARBA" id="ARBA00022448"/>
    </source>
</evidence>
<feature type="transmembrane region" description="Helical" evidence="7">
    <location>
        <begin position="56"/>
        <end position="76"/>
    </location>
</feature>
<evidence type="ECO:0000259" key="8">
    <source>
        <dbReference type="Pfam" id="PF03600"/>
    </source>
</evidence>
<keyword evidence="4" id="KW-0677">Repeat</keyword>
<keyword evidence="2" id="KW-0813">Transport</keyword>
<evidence type="ECO:0000256" key="3">
    <source>
        <dbReference type="ARBA" id="ARBA00022692"/>
    </source>
</evidence>
<dbReference type="Pfam" id="PF03600">
    <property type="entry name" value="CitMHS"/>
    <property type="match status" value="1"/>
</dbReference>
<protein>
    <submittedName>
        <fullName evidence="9">Anion permease</fullName>
    </submittedName>
</protein>
<comment type="subcellular location">
    <subcellularLocation>
        <location evidence="1">Membrane</location>
        <topology evidence="1">Multi-pass membrane protein</topology>
    </subcellularLocation>
</comment>